<dbReference type="Pfam" id="PF02142">
    <property type="entry name" value="MGS"/>
    <property type="match status" value="1"/>
</dbReference>
<dbReference type="InterPro" id="IPR011607">
    <property type="entry name" value="MGS-like_dom"/>
</dbReference>
<dbReference type="PANTHER" id="PTHR11692">
    <property type="entry name" value="BIFUNCTIONAL PURINE BIOSYNTHESIS PROTEIN PURH"/>
    <property type="match status" value="1"/>
</dbReference>
<name>A0A101E2W1_9THEO</name>
<evidence type="ECO:0000256" key="5">
    <source>
        <dbReference type="ARBA" id="ARBA00022755"/>
    </source>
</evidence>
<comment type="pathway">
    <text evidence="1 10">Purine metabolism; IMP biosynthesis via de novo pathway; IMP from 5-formamido-1-(5-phospho-D-ribosyl)imidazole-4-carboxamide: step 1/1.</text>
</comment>
<evidence type="ECO:0000256" key="3">
    <source>
        <dbReference type="ARBA" id="ARBA00007667"/>
    </source>
</evidence>
<evidence type="ECO:0000256" key="8">
    <source>
        <dbReference type="ARBA" id="ARBA00050488"/>
    </source>
</evidence>
<evidence type="ECO:0000256" key="10">
    <source>
        <dbReference type="HAMAP-Rule" id="MF_00139"/>
    </source>
</evidence>
<dbReference type="Pfam" id="PF01808">
    <property type="entry name" value="AICARFT_IMPCHas"/>
    <property type="match status" value="1"/>
</dbReference>
<dbReference type="Gene3D" id="3.40.140.20">
    <property type="match status" value="2"/>
</dbReference>
<evidence type="ECO:0000256" key="1">
    <source>
        <dbReference type="ARBA" id="ARBA00004844"/>
    </source>
</evidence>
<dbReference type="FunFam" id="3.40.140.20:FF:000002">
    <property type="entry name" value="Bifunctional purine biosynthesis protein PurH"/>
    <property type="match status" value="1"/>
</dbReference>
<dbReference type="RefSeq" id="WP_278429428.1">
    <property type="nucleotide sequence ID" value="NZ_DOLB01000146.1"/>
</dbReference>
<dbReference type="EC" id="2.1.2.3" evidence="10"/>
<dbReference type="InterPro" id="IPR002695">
    <property type="entry name" value="PurH-like"/>
</dbReference>
<proteinExistence type="inferred from homology"/>
<organism evidence="12 13">
    <name type="scientific">Caldanaerobacter subterraneus</name>
    <dbReference type="NCBI Taxonomy" id="911092"/>
    <lineage>
        <taxon>Bacteria</taxon>
        <taxon>Bacillati</taxon>
        <taxon>Bacillota</taxon>
        <taxon>Clostridia</taxon>
        <taxon>Thermoanaerobacterales</taxon>
        <taxon>Thermoanaerobacteraceae</taxon>
        <taxon>Caldanaerobacter</taxon>
    </lineage>
</organism>
<evidence type="ECO:0000256" key="6">
    <source>
        <dbReference type="ARBA" id="ARBA00022801"/>
    </source>
</evidence>
<dbReference type="NCBIfam" id="NF002049">
    <property type="entry name" value="PRK00881.1"/>
    <property type="match status" value="1"/>
</dbReference>
<evidence type="ECO:0000313" key="13">
    <source>
        <dbReference type="Proteomes" id="UP000264445"/>
    </source>
</evidence>
<dbReference type="SMART" id="SM00851">
    <property type="entry name" value="MGS"/>
    <property type="match status" value="1"/>
</dbReference>
<dbReference type="InterPro" id="IPR024051">
    <property type="entry name" value="AICAR_Tfase_dup_dom_sf"/>
</dbReference>
<dbReference type="InterPro" id="IPR016193">
    <property type="entry name" value="Cytidine_deaminase-like"/>
</dbReference>
<dbReference type="PIRSF" id="PIRSF000414">
    <property type="entry name" value="AICARFT_IMPCHas"/>
    <property type="match status" value="1"/>
</dbReference>
<dbReference type="Gene3D" id="3.40.50.1380">
    <property type="entry name" value="Methylglyoxal synthase-like domain"/>
    <property type="match status" value="1"/>
</dbReference>
<dbReference type="SMART" id="SM00798">
    <property type="entry name" value="AICARFT_IMPCHas"/>
    <property type="match status" value="1"/>
</dbReference>
<dbReference type="FunFam" id="3.40.140.20:FF:000001">
    <property type="entry name" value="Bifunctional purine biosynthesis protein PurH"/>
    <property type="match status" value="1"/>
</dbReference>
<comment type="pathway">
    <text evidence="2 10">Purine metabolism; IMP biosynthesis via de novo pathway; 5-formamido-1-(5-phospho-D-ribosyl)imidazole-4-carboxamide from 5-amino-1-(5-phospho-D-ribosyl)imidazole-4-carboxamide (10-formyl THF route): step 1/1.</text>
</comment>
<evidence type="ECO:0000313" key="12">
    <source>
        <dbReference type="EMBL" id="HBT50066.1"/>
    </source>
</evidence>
<comment type="domain">
    <text evidence="10">The IMP cyclohydrolase activity resides in the N-terminal region.</text>
</comment>
<feature type="domain" description="MGS-like" evidence="11">
    <location>
        <begin position="1"/>
        <end position="145"/>
    </location>
</feature>
<keyword evidence="4 10" id="KW-0808">Transferase</keyword>
<evidence type="ECO:0000259" key="11">
    <source>
        <dbReference type="PROSITE" id="PS51855"/>
    </source>
</evidence>
<dbReference type="InterPro" id="IPR036914">
    <property type="entry name" value="MGS-like_dom_sf"/>
</dbReference>
<evidence type="ECO:0000256" key="9">
    <source>
        <dbReference type="ARBA" id="ARBA00050687"/>
    </source>
</evidence>
<dbReference type="UniPathway" id="UPA00074">
    <property type="reaction ID" value="UER00133"/>
</dbReference>
<comment type="similarity">
    <text evidence="3 10">Belongs to the PurH family.</text>
</comment>
<gene>
    <name evidence="10 12" type="primary">purH</name>
    <name evidence="12" type="ORF">DEA61_09805</name>
</gene>
<protein>
    <recommendedName>
        <fullName evidence="10">Bifunctional purine biosynthesis protein PurH</fullName>
    </recommendedName>
    <domain>
        <recommendedName>
            <fullName evidence="10">Phosphoribosylaminoimidazolecarboxamide formyltransferase</fullName>
            <ecNumber evidence="10">2.1.2.3</ecNumber>
        </recommendedName>
        <alternativeName>
            <fullName evidence="10">AICAR transformylase</fullName>
        </alternativeName>
    </domain>
    <domain>
        <recommendedName>
            <fullName evidence="10">IMP cyclohydrolase</fullName>
            <ecNumber evidence="10">3.5.4.10</ecNumber>
        </recommendedName>
        <alternativeName>
            <fullName evidence="10">ATIC</fullName>
        </alternativeName>
        <alternativeName>
            <fullName evidence="10">IMP synthase</fullName>
        </alternativeName>
        <alternativeName>
            <fullName evidence="10">Inosinicase</fullName>
        </alternativeName>
    </domain>
</protein>
<accession>A0A101E2W1</accession>
<evidence type="ECO:0000256" key="2">
    <source>
        <dbReference type="ARBA" id="ARBA00004954"/>
    </source>
</evidence>
<dbReference type="GO" id="GO:0003937">
    <property type="term" value="F:IMP cyclohydrolase activity"/>
    <property type="evidence" value="ECO:0007669"/>
    <property type="project" value="UniProtKB-UniRule"/>
</dbReference>
<dbReference type="NCBIfam" id="TIGR00355">
    <property type="entry name" value="purH"/>
    <property type="match status" value="1"/>
</dbReference>
<reference evidence="12 13" key="1">
    <citation type="journal article" date="2018" name="Nat. Biotechnol.">
        <title>A standardized bacterial taxonomy based on genome phylogeny substantially revises the tree of life.</title>
        <authorList>
            <person name="Parks D.H."/>
            <person name="Chuvochina M."/>
            <person name="Waite D.W."/>
            <person name="Rinke C."/>
            <person name="Skarshewski A."/>
            <person name="Chaumeil P.A."/>
            <person name="Hugenholtz P."/>
        </authorList>
    </citation>
    <scope>NUCLEOTIDE SEQUENCE [LARGE SCALE GENOMIC DNA]</scope>
    <source>
        <strain evidence="12">UBA12544</strain>
    </source>
</reference>
<dbReference type="HAMAP" id="MF_00139">
    <property type="entry name" value="PurH"/>
    <property type="match status" value="1"/>
</dbReference>
<dbReference type="SUPFAM" id="SSF52335">
    <property type="entry name" value="Methylglyoxal synthase-like"/>
    <property type="match status" value="1"/>
</dbReference>
<keyword evidence="7 10" id="KW-0511">Multifunctional enzyme</keyword>
<evidence type="ECO:0000256" key="4">
    <source>
        <dbReference type="ARBA" id="ARBA00022679"/>
    </source>
</evidence>
<keyword evidence="5 10" id="KW-0658">Purine biosynthesis</keyword>
<sequence>MSRRALISVSKKDGIVEFAKKLEDLGYEIISTGGTYNLLKESGVKVIKVSEVTGFPEIMEGRVKTLHPKIHGGILAVRDKKEHLKDLNDHGIVPIDLVAINLYPFKETISREKVALEEAIENIDIGGSAMIRAAAKNYKYVTVLVDPVDYEKVIEEIKLYGDTKEETRFYLAAKAFGHTAFYDSLIYEYFREKTNMEFPKVITFAYEKVQDLRYGENPHQKAAFYKNPVKSYGIAECLQLHGKELSFNNINDANAAIELVREFSEPVAVAIKHTNPCGVAVGNSIYEAYLKAYEADPVSIFGGIVAFNRKVDVDTAKELVKIFLEIVIAPDFEEEALEILMSKKNLRVLKLKEGYYREFDLKKVEGGVLVQQKDEIDLDESSIKVVTKRAPTEKEMKDLKFALKVVKHVKSNAIVLAKDGVTVGIGVGQVNRIWPTEQAIKQAGERAKGSVLASDAFFPFPDVVEAAARGGITAIIQPGGSQNDQLSIEVADRAGIAMIFTGIRHFKH</sequence>
<comment type="catalytic activity">
    <reaction evidence="8 10">
        <text>(6R)-10-formyltetrahydrofolate + 5-amino-1-(5-phospho-beta-D-ribosyl)imidazole-4-carboxamide = 5-formamido-1-(5-phospho-D-ribosyl)imidazole-4-carboxamide + (6S)-5,6,7,8-tetrahydrofolate</text>
        <dbReference type="Rhea" id="RHEA:22192"/>
        <dbReference type="ChEBI" id="CHEBI:57453"/>
        <dbReference type="ChEBI" id="CHEBI:58467"/>
        <dbReference type="ChEBI" id="CHEBI:58475"/>
        <dbReference type="ChEBI" id="CHEBI:195366"/>
        <dbReference type="EC" id="2.1.2.3"/>
    </reaction>
</comment>
<dbReference type="GO" id="GO:0006189">
    <property type="term" value="P:'de novo' IMP biosynthetic process"/>
    <property type="evidence" value="ECO:0007669"/>
    <property type="project" value="UniProtKB-UniRule"/>
</dbReference>
<dbReference type="GO" id="GO:0004643">
    <property type="term" value="F:phosphoribosylaminoimidazolecarboxamide formyltransferase activity"/>
    <property type="evidence" value="ECO:0007669"/>
    <property type="project" value="UniProtKB-UniRule"/>
</dbReference>
<evidence type="ECO:0000256" key="7">
    <source>
        <dbReference type="ARBA" id="ARBA00023268"/>
    </source>
</evidence>
<comment type="catalytic activity">
    <reaction evidence="9 10">
        <text>IMP + H2O = 5-formamido-1-(5-phospho-D-ribosyl)imidazole-4-carboxamide</text>
        <dbReference type="Rhea" id="RHEA:18445"/>
        <dbReference type="ChEBI" id="CHEBI:15377"/>
        <dbReference type="ChEBI" id="CHEBI:58053"/>
        <dbReference type="ChEBI" id="CHEBI:58467"/>
        <dbReference type="EC" id="3.5.4.10"/>
    </reaction>
</comment>
<dbReference type="GO" id="GO:0005829">
    <property type="term" value="C:cytosol"/>
    <property type="evidence" value="ECO:0007669"/>
    <property type="project" value="TreeGrafter"/>
</dbReference>
<dbReference type="EC" id="3.5.4.10" evidence="10"/>
<dbReference type="SUPFAM" id="SSF53927">
    <property type="entry name" value="Cytidine deaminase-like"/>
    <property type="match status" value="1"/>
</dbReference>
<dbReference type="PANTHER" id="PTHR11692:SF0">
    <property type="entry name" value="BIFUNCTIONAL PURINE BIOSYNTHESIS PROTEIN ATIC"/>
    <property type="match status" value="1"/>
</dbReference>
<dbReference type="AlphaFoldDB" id="A0A101E2W1"/>
<dbReference type="FunFam" id="3.40.50.1380:FF:000001">
    <property type="entry name" value="Bifunctional purine biosynthesis protein PurH"/>
    <property type="match status" value="1"/>
</dbReference>
<dbReference type="Proteomes" id="UP000264445">
    <property type="component" value="Unassembled WGS sequence"/>
</dbReference>
<comment type="caution">
    <text evidence="12">The sequence shown here is derived from an EMBL/GenBank/DDBJ whole genome shotgun (WGS) entry which is preliminary data.</text>
</comment>
<dbReference type="EMBL" id="DOLB01000146">
    <property type="protein sequence ID" value="HBT50066.1"/>
    <property type="molecule type" value="Genomic_DNA"/>
</dbReference>
<keyword evidence="6 10" id="KW-0378">Hydrolase</keyword>
<dbReference type="PROSITE" id="PS51855">
    <property type="entry name" value="MGS"/>
    <property type="match status" value="1"/>
</dbReference>
<dbReference type="CDD" id="cd01421">
    <property type="entry name" value="IMPCH"/>
    <property type="match status" value="1"/>
</dbReference>